<feature type="region of interest" description="Disordered" evidence="1">
    <location>
        <begin position="186"/>
        <end position="241"/>
    </location>
</feature>
<reference evidence="2 3" key="1">
    <citation type="journal article" date="2023" name="Commun. Biol.">
        <title>Reorganization of the ancestral sex-determining regions during the evolution of trioecy in Pleodorina starrii.</title>
        <authorList>
            <person name="Takahashi K."/>
            <person name="Suzuki S."/>
            <person name="Kawai-Toyooka H."/>
            <person name="Yamamoto K."/>
            <person name="Hamaji T."/>
            <person name="Ootsuki R."/>
            <person name="Yamaguchi H."/>
            <person name="Kawachi M."/>
            <person name="Higashiyama T."/>
            <person name="Nozaki H."/>
        </authorList>
    </citation>
    <scope>NUCLEOTIDE SEQUENCE [LARGE SCALE GENOMIC DNA]</scope>
    <source>
        <strain evidence="2 3">NIES-4479</strain>
    </source>
</reference>
<organism evidence="2 3">
    <name type="scientific">Pleodorina starrii</name>
    <dbReference type="NCBI Taxonomy" id="330485"/>
    <lineage>
        <taxon>Eukaryota</taxon>
        <taxon>Viridiplantae</taxon>
        <taxon>Chlorophyta</taxon>
        <taxon>core chlorophytes</taxon>
        <taxon>Chlorophyceae</taxon>
        <taxon>CS clade</taxon>
        <taxon>Chlamydomonadales</taxon>
        <taxon>Volvocaceae</taxon>
        <taxon>Pleodorina</taxon>
    </lineage>
</organism>
<name>A0A9W6BXG8_9CHLO</name>
<keyword evidence="3" id="KW-1185">Reference proteome</keyword>
<dbReference type="PRINTS" id="PR01217">
    <property type="entry name" value="PRICHEXTENSN"/>
</dbReference>
<evidence type="ECO:0000313" key="2">
    <source>
        <dbReference type="EMBL" id="GLC59632.1"/>
    </source>
</evidence>
<protein>
    <submittedName>
        <fullName evidence="2">Uncharacterized protein</fullName>
    </submittedName>
</protein>
<gene>
    <name evidence="2" type="primary">PLESTBF000734</name>
    <name evidence="2" type="ORF">PLESTB_001516100</name>
</gene>
<evidence type="ECO:0000313" key="3">
    <source>
        <dbReference type="Proteomes" id="UP001165080"/>
    </source>
</evidence>
<dbReference type="EMBL" id="BRXU01000029">
    <property type="protein sequence ID" value="GLC59632.1"/>
    <property type="molecule type" value="Genomic_DNA"/>
</dbReference>
<comment type="caution">
    <text evidence="2">The sequence shown here is derived from an EMBL/GenBank/DDBJ whole genome shotgun (WGS) entry which is preliminary data.</text>
</comment>
<feature type="compositionally biased region" description="Pro residues" evidence="1">
    <location>
        <begin position="98"/>
        <end position="107"/>
    </location>
</feature>
<evidence type="ECO:0000256" key="1">
    <source>
        <dbReference type="SAM" id="MobiDB-lite"/>
    </source>
</evidence>
<feature type="region of interest" description="Disordered" evidence="1">
    <location>
        <begin position="97"/>
        <end position="120"/>
    </location>
</feature>
<sequence length="295" mass="29894">MSAVPCMPCNPAAPLLLGPHADCTNVGGYKTIPDQYVPGALIGNCSSMNATSTAAACDKASDCVAFTVDSRGLGCLKSQTTPTQGAMGVCFYLKQAPSTPPSPPPSKSSPEPSFCGRGYNSTPNATVSGADLSPCASMDADTAGGSCDSNSDCVAFSIDSRGLGCLKKNSYPTILAPGTCFYVKEASPSPPAPSPSPPAPSPSPPAPSPSPPAPSPSPPAPSPGPSPSRQSRLNDYVPEADIKSCSTMDAQTAADSCNSNSDCRAFTVDSRGLGCLKRQTTPTKGMPGTCLYLKQ</sequence>
<dbReference type="Proteomes" id="UP001165080">
    <property type="component" value="Unassembled WGS sequence"/>
</dbReference>
<dbReference type="AlphaFoldDB" id="A0A9W6BXG8"/>
<accession>A0A9W6BXG8</accession>
<proteinExistence type="predicted"/>
<feature type="compositionally biased region" description="Pro residues" evidence="1">
    <location>
        <begin position="188"/>
        <end position="226"/>
    </location>
</feature>